<evidence type="ECO:0000313" key="2">
    <source>
        <dbReference type="EnsemblPlants" id="Ma06_p08480.1"/>
    </source>
</evidence>
<organism evidence="2 3">
    <name type="scientific">Musa acuminata subsp. malaccensis</name>
    <name type="common">Wild banana</name>
    <name type="synonym">Musa malaccensis</name>
    <dbReference type="NCBI Taxonomy" id="214687"/>
    <lineage>
        <taxon>Eukaryota</taxon>
        <taxon>Viridiplantae</taxon>
        <taxon>Streptophyta</taxon>
        <taxon>Embryophyta</taxon>
        <taxon>Tracheophyta</taxon>
        <taxon>Spermatophyta</taxon>
        <taxon>Magnoliopsida</taxon>
        <taxon>Liliopsida</taxon>
        <taxon>Zingiberales</taxon>
        <taxon>Musaceae</taxon>
        <taxon>Musa</taxon>
    </lineage>
</organism>
<dbReference type="Proteomes" id="UP000012960">
    <property type="component" value="Unplaced"/>
</dbReference>
<dbReference type="OMA" id="VCKFKRS"/>
<name>A0A804JE15_MUSAM</name>
<reference evidence="2" key="1">
    <citation type="submission" date="2021-05" db="UniProtKB">
        <authorList>
            <consortium name="EnsemblPlants"/>
        </authorList>
    </citation>
    <scope>IDENTIFICATION</scope>
    <source>
        <strain evidence="2">subsp. malaccensis</strain>
    </source>
</reference>
<accession>A0A804JE15</accession>
<dbReference type="EnsemblPlants" id="Ma06_t08480.1">
    <property type="protein sequence ID" value="Ma06_p08480.1"/>
    <property type="gene ID" value="Ma06_g08480"/>
</dbReference>
<dbReference type="AlphaFoldDB" id="A0A804JE15"/>
<dbReference type="Gramene" id="Ma06_t08480.1">
    <property type="protein sequence ID" value="Ma06_p08480.1"/>
    <property type="gene ID" value="Ma06_g08480"/>
</dbReference>
<feature type="region of interest" description="Disordered" evidence="1">
    <location>
        <begin position="33"/>
        <end position="52"/>
    </location>
</feature>
<dbReference type="PANTHER" id="PTHR38398:SF1">
    <property type="entry name" value="EXPRESSED PROTEIN"/>
    <property type="match status" value="1"/>
</dbReference>
<sequence>MKTCFPCLERDLFPEGGEVGIKMVSKVEETRFRRQESLKRNKQDNEVKGKDPKQEVVRLQKVCKFKRSSFSEEEDATSSAILLLACIACAPPPL</sequence>
<evidence type="ECO:0000313" key="3">
    <source>
        <dbReference type="Proteomes" id="UP000012960"/>
    </source>
</evidence>
<dbReference type="PANTHER" id="PTHR38398">
    <property type="entry name" value="EXPRESSED PROTEIN"/>
    <property type="match status" value="1"/>
</dbReference>
<evidence type="ECO:0000256" key="1">
    <source>
        <dbReference type="SAM" id="MobiDB-lite"/>
    </source>
</evidence>
<keyword evidence="3" id="KW-1185">Reference proteome</keyword>
<dbReference type="InParanoid" id="A0A804JE15"/>
<proteinExistence type="predicted"/>
<protein>
    <submittedName>
        <fullName evidence="2">Uncharacterized protein</fullName>
    </submittedName>
</protein>